<dbReference type="InterPro" id="IPR024810">
    <property type="entry name" value="MAB21L/cGLR"/>
</dbReference>
<dbReference type="EMBL" id="JAIWYP010000016">
    <property type="protein sequence ID" value="KAH3697171.1"/>
    <property type="molecule type" value="Genomic_DNA"/>
</dbReference>
<reference evidence="2" key="1">
    <citation type="journal article" date="2019" name="bioRxiv">
        <title>The Genome of the Zebra Mussel, Dreissena polymorpha: A Resource for Invasive Species Research.</title>
        <authorList>
            <person name="McCartney M.A."/>
            <person name="Auch B."/>
            <person name="Kono T."/>
            <person name="Mallez S."/>
            <person name="Zhang Y."/>
            <person name="Obille A."/>
            <person name="Becker A."/>
            <person name="Abrahante J.E."/>
            <person name="Garbe J."/>
            <person name="Badalamenti J.P."/>
            <person name="Herman A."/>
            <person name="Mangelson H."/>
            <person name="Liachko I."/>
            <person name="Sullivan S."/>
            <person name="Sone E.D."/>
            <person name="Koren S."/>
            <person name="Silverstein K.A.T."/>
            <person name="Beckman K.B."/>
            <person name="Gohl D.M."/>
        </authorList>
    </citation>
    <scope>NUCLEOTIDE SEQUENCE</scope>
    <source>
        <strain evidence="2">Duluth1</strain>
        <tissue evidence="2">Whole animal</tissue>
    </source>
</reference>
<dbReference type="SMART" id="SM01265">
    <property type="entry name" value="Mab-21"/>
    <property type="match status" value="1"/>
</dbReference>
<dbReference type="Proteomes" id="UP000828390">
    <property type="component" value="Unassembled WGS sequence"/>
</dbReference>
<feature type="domain" description="Mab-21-like HhH/H2TH-like" evidence="1">
    <location>
        <begin position="255"/>
        <end position="342"/>
    </location>
</feature>
<reference evidence="2" key="2">
    <citation type="submission" date="2020-11" db="EMBL/GenBank/DDBJ databases">
        <authorList>
            <person name="McCartney M.A."/>
            <person name="Auch B."/>
            <person name="Kono T."/>
            <person name="Mallez S."/>
            <person name="Becker A."/>
            <person name="Gohl D.M."/>
            <person name="Silverstein K.A.T."/>
            <person name="Koren S."/>
            <person name="Bechman K.B."/>
            <person name="Herman A."/>
            <person name="Abrahante J.E."/>
            <person name="Garbe J."/>
        </authorList>
    </citation>
    <scope>NUCLEOTIDE SEQUENCE</scope>
    <source>
        <strain evidence="2">Duluth1</strain>
        <tissue evidence="2">Whole animal</tissue>
    </source>
</reference>
<comment type="caution">
    <text evidence="2">The sequence shown here is derived from an EMBL/GenBank/DDBJ whole genome shotgun (WGS) entry which is preliminary data.</text>
</comment>
<dbReference type="Pfam" id="PF20266">
    <property type="entry name" value="Mab-21_C"/>
    <property type="match status" value="1"/>
</dbReference>
<dbReference type="PANTHER" id="PTHR10656:SF69">
    <property type="entry name" value="MAB-21-LIKE HHH_H2TH-LIKE DOMAIN-CONTAINING PROTEIN"/>
    <property type="match status" value="1"/>
</dbReference>
<proteinExistence type="predicted"/>
<gene>
    <name evidence="2" type="ORF">DPMN_084660</name>
</gene>
<name>A0A9D3YDJ6_DREPO</name>
<dbReference type="AlphaFoldDB" id="A0A9D3YDJ6"/>
<accession>A0A9D3YDJ6</accession>
<evidence type="ECO:0000259" key="1">
    <source>
        <dbReference type="Pfam" id="PF20266"/>
    </source>
</evidence>
<dbReference type="InterPro" id="IPR046906">
    <property type="entry name" value="Mab-21_HhH/H2TH-like"/>
</dbReference>
<dbReference type="Gene3D" id="1.10.1410.40">
    <property type="match status" value="1"/>
</dbReference>
<organism evidence="2 3">
    <name type="scientific">Dreissena polymorpha</name>
    <name type="common">Zebra mussel</name>
    <name type="synonym">Mytilus polymorpha</name>
    <dbReference type="NCBI Taxonomy" id="45954"/>
    <lineage>
        <taxon>Eukaryota</taxon>
        <taxon>Metazoa</taxon>
        <taxon>Spiralia</taxon>
        <taxon>Lophotrochozoa</taxon>
        <taxon>Mollusca</taxon>
        <taxon>Bivalvia</taxon>
        <taxon>Autobranchia</taxon>
        <taxon>Heteroconchia</taxon>
        <taxon>Euheterodonta</taxon>
        <taxon>Imparidentia</taxon>
        <taxon>Neoheterodontei</taxon>
        <taxon>Myida</taxon>
        <taxon>Dreissenoidea</taxon>
        <taxon>Dreissenidae</taxon>
        <taxon>Dreissena</taxon>
    </lineage>
</organism>
<evidence type="ECO:0000313" key="3">
    <source>
        <dbReference type="Proteomes" id="UP000828390"/>
    </source>
</evidence>
<sequence>MQVHIPENFTELSIRMTEALADSGAGNDTVMERRKVYLWRERMETLLHGINGKRVECFHFGSQSEGTTTPGLHSDIDVLLSYKFANIMRDWGDWEAGMWNLLMLHDDLTPPQQYLLQAIDNGSPEPESRLSDIFVRNDHGQVLLSAEQFKKRLKDLARERAEATQNGPSVSYIPNWDMVCAFHVRKPLPEIQHWINRCRGRNWPSAQLLNAARVTSCFLVPAGHPDSEYKREEWRLSPNLIERMLMFSFNMIQIKCYIFLKLMKKTLFTQIVGDSITSYHCKTIMFYTIERTHPCLWVEHNLMFLLWRCLQVLRKSLRMGRLPHYIIEGVNLFDGKLSRVQQRRLLVYVDSMIRNNLQDVFYIDIDEIGCRLQARSVRRIGQAGELGRICLSNSISLLLKFDCLASLYMSLRGLLNKKPSSNTTFEKEIQCLLRNAFEYCTNVRLKNVALELIKHLYSLHISIQASKCLRLQNAVESDIIRRFQYSLNLDVASSRLKLASLLYCSGHIHAAVRVLEDVERRYYRKVKAVCGCRYMKGERDRRVLGNTLSGNCVKGCSELTFALCVKFFRQESHCIPFILLFEMNRNITEEEVAQRDFVDKQWMDSAEVDALPFLYYLQYLTYGRLGERNKQIHAWRTLESYLCDARTSINRHHNETALNLVGHIFEMEGYYYCALYYYRESLSVYDTNNAANLHVQRVLRLISG</sequence>
<dbReference type="PANTHER" id="PTHR10656">
    <property type="entry name" value="CELL FATE DETERMINING PROTEIN MAB21-RELATED"/>
    <property type="match status" value="1"/>
</dbReference>
<evidence type="ECO:0000313" key="2">
    <source>
        <dbReference type="EMBL" id="KAH3697171.1"/>
    </source>
</evidence>
<keyword evidence="3" id="KW-1185">Reference proteome</keyword>
<protein>
    <recommendedName>
        <fullName evidence="1">Mab-21-like HhH/H2TH-like domain-containing protein</fullName>
    </recommendedName>
</protein>